<dbReference type="PANTHER" id="PTHR19328:SF75">
    <property type="entry name" value="ALDOSE SUGAR DEHYDROGENASE YLII"/>
    <property type="match status" value="1"/>
</dbReference>
<dbReference type="PANTHER" id="PTHR19328">
    <property type="entry name" value="HEDGEHOG-INTERACTING PROTEIN"/>
    <property type="match status" value="1"/>
</dbReference>
<dbReference type="RefSeq" id="WP_263541808.1">
    <property type="nucleotide sequence ID" value="NZ_JAOVZO020000018.1"/>
</dbReference>
<accession>A0A9X3YKR9</accession>
<dbReference type="InterPro" id="IPR011042">
    <property type="entry name" value="6-blade_b-propeller_TolB-like"/>
</dbReference>
<name>A0A9X3YKR9_9GAMM</name>
<feature type="chain" id="PRO_5040931496" evidence="1">
    <location>
        <begin position="22"/>
        <end position="442"/>
    </location>
</feature>
<proteinExistence type="predicted"/>
<keyword evidence="1" id="KW-0732">Signal</keyword>
<dbReference type="Proteomes" id="UP001139971">
    <property type="component" value="Unassembled WGS sequence"/>
</dbReference>
<feature type="signal peptide" evidence="1">
    <location>
        <begin position="1"/>
        <end position="21"/>
    </location>
</feature>
<reference evidence="3" key="1">
    <citation type="submission" date="2023-02" db="EMBL/GenBank/DDBJ databases">
        <title>Tahibacter soli sp. nov. isolated from soil.</title>
        <authorList>
            <person name="Baek J.H."/>
            <person name="Lee J.K."/>
            <person name="Choi D.G."/>
            <person name="Jeon C.O."/>
        </authorList>
    </citation>
    <scope>NUCLEOTIDE SEQUENCE</scope>
    <source>
        <strain evidence="3">BL</strain>
    </source>
</reference>
<gene>
    <name evidence="3" type="ORF">OD750_016610</name>
</gene>
<feature type="domain" description="Glucose/Sorbosone dehydrogenase" evidence="2">
    <location>
        <begin position="249"/>
        <end position="351"/>
    </location>
</feature>
<evidence type="ECO:0000256" key="1">
    <source>
        <dbReference type="SAM" id="SignalP"/>
    </source>
</evidence>
<dbReference type="Pfam" id="PF07995">
    <property type="entry name" value="GSDH"/>
    <property type="match status" value="2"/>
</dbReference>
<sequence length="442" mass="47065">MRIIKWLAGTGLAALALNAMAAPPPDLAMTRFPNASTTFSTPVAIRAPNDGSNRVFIVQKGGTIRVVKNGTLLTTPFLTRAVTTSSESGLLGLAFHPNFGKPDLAHNTEFYIFYTRPAADERLGTSPDQVVARYTVPTPDSDVADTNGTIVLRIPDLAGNHNGGDIHFGADGYLYISSGDSGAQNNPHGFAECLWKKPADSNRNSCGTNPSGTQYYLLGKMLRIDVDTRGGTATADMCGSNGVNPLEYAIPASNPHTGTSNTCDEIWSHGFRNPWRWSFDRANGRMIIGDVGQGNYEEVTVEAAGIAGGLDHGWSRCEGRHYFTTSGSGTNCPATTSTIAPVIEYSHAAGDCAVVGGFVFRGPIAPMRGTYFYSDSCTGKLWWADSTLTPTWDAGGQNDTGLSSSGIYGFGEDQAGNVYVGQGNGQVFKLTSDFIFEDGFEQ</sequence>
<dbReference type="AlphaFoldDB" id="A0A9X3YKR9"/>
<keyword evidence="4" id="KW-1185">Reference proteome</keyword>
<feature type="domain" description="Glucose/Sorbosone dehydrogenase" evidence="2">
    <location>
        <begin position="40"/>
        <end position="187"/>
    </location>
</feature>
<organism evidence="3 4">
    <name type="scientific">Tahibacter soli</name>
    <dbReference type="NCBI Taxonomy" id="2983605"/>
    <lineage>
        <taxon>Bacteria</taxon>
        <taxon>Pseudomonadati</taxon>
        <taxon>Pseudomonadota</taxon>
        <taxon>Gammaproteobacteria</taxon>
        <taxon>Lysobacterales</taxon>
        <taxon>Rhodanobacteraceae</taxon>
        <taxon>Tahibacter</taxon>
    </lineage>
</organism>
<dbReference type="InterPro" id="IPR012938">
    <property type="entry name" value="Glc/Sorbosone_DH"/>
</dbReference>
<dbReference type="Gene3D" id="2.120.10.30">
    <property type="entry name" value="TolB, C-terminal domain"/>
    <property type="match status" value="1"/>
</dbReference>
<evidence type="ECO:0000313" key="4">
    <source>
        <dbReference type="Proteomes" id="UP001139971"/>
    </source>
</evidence>
<evidence type="ECO:0000259" key="2">
    <source>
        <dbReference type="Pfam" id="PF07995"/>
    </source>
</evidence>
<comment type="caution">
    <text evidence="3">The sequence shown here is derived from an EMBL/GenBank/DDBJ whole genome shotgun (WGS) entry which is preliminary data.</text>
</comment>
<evidence type="ECO:0000313" key="3">
    <source>
        <dbReference type="EMBL" id="MDC8014169.1"/>
    </source>
</evidence>
<dbReference type="SUPFAM" id="SSF50952">
    <property type="entry name" value="Soluble quinoprotein glucose dehydrogenase"/>
    <property type="match status" value="1"/>
</dbReference>
<protein>
    <submittedName>
        <fullName evidence="3">PQQ-dependent sugar dehydrogenase</fullName>
    </submittedName>
</protein>
<dbReference type="InterPro" id="IPR011041">
    <property type="entry name" value="Quinoprot_gluc/sorb_DH_b-prop"/>
</dbReference>
<dbReference type="EMBL" id="JAOVZO020000018">
    <property type="protein sequence ID" value="MDC8014169.1"/>
    <property type="molecule type" value="Genomic_DNA"/>
</dbReference>